<dbReference type="AlphaFoldDB" id="A0A918MBW3"/>
<dbReference type="RefSeq" id="WP_191875335.1">
    <property type="nucleotide sequence ID" value="NZ_BMTD01000010.1"/>
</dbReference>
<feature type="region of interest" description="Disordered" evidence="1">
    <location>
        <begin position="1"/>
        <end position="27"/>
    </location>
</feature>
<evidence type="ECO:0000256" key="1">
    <source>
        <dbReference type="SAM" id="MobiDB-lite"/>
    </source>
</evidence>
<comment type="caution">
    <text evidence="3">The sequence shown here is derived from an EMBL/GenBank/DDBJ whole genome shotgun (WGS) entry which is preliminary data.</text>
</comment>
<proteinExistence type="predicted"/>
<gene>
    <name evidence="3" type="ORF">GCM10010260_45230</name>
</gene>
<protein>
    <submittedName>
        <fullName evidence="3">Uncharacterized protein</fullName>
    </submittedName>
</protein>
<feature type="transmembrane region" description="Helical" evidence="2">
    <location>
        <begin position="85"/>
        <end position="108"/>
    </location>
</feature>
<feature type="transmembrane region" description="Helical" evidence="2">
    <location>
        <begin position="145"/>
        <end position="165"/>
    </location>
</feature>
<dbReference type="Proteomes" id="UP000618795">
    <property type="component" value="Unassembled WGS sequence"/>
</dbReference>
<accession>A0A918MBW3</accession>
<reference evidence="3" key="1">
    <citation type="journal article" date="2014" name="Int. J. Syst. Evol. Microbiol.">
        <title>Complete genome sequence of Corynebacterium casei LMG S-19264T (=DSM 44701T), isolated from a smear-ripened cheese.</title>
        <authorList>
            <consortium name="US DOE Joint Genome Institute (JGI-PGF)"/>
            <person name="Walter F."/>
            <person name="Albersmeier A."/>
            <person name="Kalinowski J."/>
            <person name="Ruckert C."/>
        </authorList>
    </citation>
    <scope>NUCLEOTIDE SEQUENCE</scope>
    <source>
        <strain evidence="3">JCM 4369</strain>
    </source>
</reference>
<dbReference type="EMBL" id="BMTD01000010">
    <property type="protein sequence ID" value="GGV03469.1"/>
    <property type="molecule type" value="Genomic_DNA"/>
</dbReference>
<keyword evidence="2" id="KW-1133">Transmembrane helix</keyword>
<name>A0A918MBW3_9ACTN</name>
<feature type="transmembrane region" description="Helical" evidence="2">
    <location>
        <begin position="54"/>
        <end position="73"/>
    </location>
</feature>
<organism evidence="3 4">
    <name type="scientific">Streptomyces filipinensis</name>
    <dbReference type="NCBI Taxonomy" id="66887"/>
    <lineage>
        <taxon>Bacteria</taxon>
        <taxon>Bacillati</taxon>
        <taxon>Actinomycetota</taxon>
        <taxon>Actinomycetes</taxon>
        <taxon>Kitasatosporales</taxon>
        <taxon>Streptomycetaceae</taxon>
        <taxon>Streptomyces</taxon>
    </lineage>
</organism>
<keyword evidence="2" id="KW-0812">Transmembrane</keyword>
<sequence>MRRLLDRARTGGTPVSRPLSPDPTPATHADLRLAQERDRLLRTELPRVRAAAAAWRNGLGGLLAALVGFSLVRGRSDIGQLAERWAVAVGFLLLAALVVGTSGALMLLRAAHGRPAVTAAEDLLPSPVGDHLEALDCAKALRSGIALTLACALLLLSAVATTWYGPERTGPMTQVTTPSGTFCGSTVRVGHGTLVLRTAAGEVTVDLARVSTLSAATACP</sequence>
<keyword evidence="2" id="KW-0472">Membrane</keyword>
<evidence type="ECO:0000313" key="3">
    <source>
        <dbReference type="EMBL" id="GGV03469.1"/>
    </source>
</evidence>
<evidence type="ECO:0000313" key="4">
    <source>
        <dbReference type="Proteomes" id="UP000618795"/>
    </source>
</evidence>
<reference evidence="3" key="2">
    <citation type="submission" date="2020-09" db="EMBL/GenBank/DDBJ databases">
        <authorList>
            <person name="Sun Q."/>
            <person name="Ohkuma M."/>
        </authorList>
    </citation>
    <scope>NUCLEOTIDE SEQUENCE</scope>
    <source>
        <strain evidence="3">JCM 4369</strain>
    </source>
</reference>
<keyword evidence="4" id="KW-1185">Reference proteome</keyword>
<evidence type="ECO:0000256" key="2">
    <source>
        <dbReference type="SAM" id="Phobius"/>
    </source>
</evidence>